<evidence type="ECO:0000313" key="3">
    <source>
        <dbReference type="EMBL" id="KAL0420844.1"/>
    </source>
</evidence>
<dbReference type="PANTHER" id="PTHR11439:SF465">
    <property type="entry name" value="REVERSE TRANSCRIPTASE TY1_COPIA-TYPE DOMAIN-CONTAINING PROTEIN"/>
    <property type="match status" value="1"/>
</dbReference>
<accession>A0AAW2UUL4</accession>
<reference evidence="3" key="2">
    <citation type="journal article" date="2024" name="Plant">
        <title>Genomic evolution and insights into agronomic trait innovations of Sesamum species.</title>
        <authorList>
            <person name="Miao H."/>
            <person name="Wang L."/>
            <person name="Qu L."/>
            <person name="Liu H."/>
            <person name="Sun Y."/>
            <person name="Le M."/>
            <person name="Wang Q."/>
            <person name="Wei S."/>
            <person name="Zheng Y."/>
            <person name="Lin W."/>
            <person name="Duan Y."/>
            <person name="Cao H."/>
            <person name="Xiong S."/>
            <person name="Wang X."/>
            <person name="Wei L."/>
            <person name="Li C."/>
            <person name="Ma Q."/>
            <person name="Ju M."/>
            <person name="Zhao R."/>
            <person name="Li G."/>
            <person name="Mu C."/>
            <person name="Tian Q."/>
            <person name="Mei H."/>
            <person name="Zhang T."/>
            <person name="Gao T."/>
            <person name="Zhang H."/>
        </authorList>
    </citation>
    <scope>NUCLEOTIDE SEQUENCE</scope>
    <source>
        <strain evidence="3">KEN1</strain>
    </source>
</reference>
<dbReference type="AlphaFoldDB" id="A0AAW2UUL4"/>
<dbReference type="InterPro" id="IPR013103">
    <property type="entry name" value="RVT_2"/>
</dbReference>
<reference evidence="3" key="1">
    <citation type="submission" date="2020-06" db="EMBL/GenBank/DDBJ databases">
        <authorList>
            <person name="Li T."/>
            <person name="Hu X."/>
            <person name="Zhang T."/>
            <person name="Song X."/>
            <person name="Zhang H."/>
            <person name="Dai N."/>
            <person name="Sheng W."/>
            <person name="Hou X."/>
            <person name="Wei L."/>
        </authorList>
    </citation>
    <scope>NUCLEOTIDE SEQUENCE</scope>
    <source>
        <strain evidence="3">KEN1</strain>
        <tissue evidence="3">Leaf</tissue>
    </source>
</reference>
<comment type="caution">
    <text evidence="3">The sequence shown here is derived from an EMBL/GenBank/DDBJ whole genome shotgun (WGS) entry which is preliminary data.</text>
</comment>
<evidence type="ECO:0000259" key="2">
    <source>
        <dbReference type="Pfam" id="PF25597"/>
    </source>
</evidence>
<dbReference type="InterPro" id="IPR043502">
    <property type="entry name" value="DNA/RNA_pol_sf"/>
</dbReference>
<feature type="domain" description="Reverse transcriptase Ty1/copia-type" evidence="1">
    <location>
        <begin position="237"/>
        <end position="297"/>
    </location>
</feature>
<sequence length="628" mass="71193">MFESGLPRQFWADSILTTIHIINKLPSSKLNWKTPFELLHTSRPSYDNFKTFGCLCFASNVNPHNSKFDPRAFKCIFLGYVQGQNGHKVFDIDNKVTFILKDVVFHEHIFPYLTTHSSCTSDSVVNPTPISDSSILPTDSSFPPSTLPEQEVSSFPLVSAPSIPPASRPHRHIKPPAWMRDFHCHSSIDHSYNLASSHNSFMVALSTVQEPNHYMQSKGKIEWENAIKEELAALDKNNTWEVVDLPKGKRAIVSKWVFKLKWKPDGTVDRYKARLVAKGYNQVEGEDYIEQFSPVAKAVTNEDIYMLPPDGAPIQSGKVCKTEKISVWPHQASRQWNQEFTSKLLTYEDILLTSISKAEIAEVKHFLDSEFTIKDLGPANYFLGLEITRCAVWTSITQHKYVRDIIQDVGLNTCKPVNTPLPVGIKLSAHQTDPGPYRRLVGRLLYLNFTMPHISFGAQQLGQLVHQPAQAHMDATLHLVRYLKGSPDQGLFFPVSNSPNLRAFCDADWAGFIDSWRSLSDYCIFLGHALVSWKSKKQSIVARSTAEVEYRSLGTTICELKWISYLLQDLHLVSATPILVYCDNQAAIHIVANLVFHERTKHIEIECHLIQDHYKSGFILPSYVPRKS</sequence>
<dbReference type="EMBL" id="JACGWN010000011">
    <property type="protein sequence ID" value="KAL0420844.1"/>
    <property type="molecule type" value="Genomic_DNA"/>
</dbReference>
<evidence type="ECO:0000259" key="1">
    <source>
        <dbReference type="Pfam" id="PF07727"/>
    </source>
</evidence>
<proteinExistence type="predicted"/>
<gene>
    <name evidence="3" type="ORF">Slati_3107300</name>
</gene>
<feature type="domain" description="Retroviral polymerase SH3-like" evidence="2">
    <location>
        <begin position="54"/>
        <end position="115"/>
    </location>
</feature>
<name>A0AAW2UUL4_9LAMI</name>
<dbReference type="InterPro" id="IPR057670">
    <property type="entry name" value="SH3_retrovirus"/>
</dbReference>
<feature type="domain" description="Reverse transcriptase Ty1/copia-type" evidence="1">
    <location>
        <begin position="348"/>
        <end position="421"/>
    </location>
</feature>
<organism evidence="3">
    <name type="scientific">Sesamum latifolium</name>
    <dbReference type="NCBI Taxonomy" id="2727402"/>
    <lineage>
        <taxon>Eukaryota</taxon>
        <taxon>Viridiplantae</taxon>
        <taxon>Streptophyta</taxon>
        <taxon>Embryophyta</taxon>
        <taxon>Tracheophyta</taxon>
        <taxon>Spermatophyta</taxon>
        <taxon>Magnoliopsida</taxon>
        <taxon>eudicotyledons</taxon>
        <taxon>Gunneridae</taxon>
        <taxon>Pentapetalae</taxon>
        <taxon>asterids</taxon>
        <taxon>lamiids</taxon>
        <taxon>Lamiales</taxon>
        <taxon>Pedaliaceae</taxon>
        <taxon>Sesamum</taxon>
    </lineage>
</organism>
<protein>
    <submittedName>
        <fullName evidence="3">Retrovirus-related Pol polyprotein from transposon RE1</fullName>
    </submittedName>
</protein>
<dbReference type="Pfam" id="PF25597">
    <property type="entry name" value="SH3_retrovirus"/>
    <property type="match status" value="1"/>
</dbReference>
<dbReference type="PANTHER" id="PTHR11439">
    <property type="entry name" value="GAG-POL-RELATED RETROTRANSPOSON"/>
    <property type="match status" value="1"/>
</dbReference>
<dbReference type="SUPFAM" id="SSF56672">
    <property type="entry name" value="DNA/RNA polymerases"/>
    <property type="match status" value="1"/>
</dbReference>
<dbReference type="CDD" id="cd09272">
    <property type="entry name" value="RNase_HI_RT_Ty1"/>
    <property type="match status" value="1"/>
</dbReference>
<dbReference type="Pfam" id="PF07727">
    <property type="entry name" value="RVT_2"/>
    <property type="match status" value="2"/>
</dbReference>